<feature type="region of interest" description="Disordered" evidence="1">
    <location>
        <begin position="98"/>
        <end position="140"/>
    </location>
</feature>
<feature type="region of interest" description="Disordered" evidence="1">
    <location>
        <begin position="1"/>
        <end position="28"/>
    </location>
</feature>
<name>A0ABQ8ECW3_BRANA</name>
<feature type="compositionally biased region" description="Polar residues" evidence="1">
    <location>
        <begin position="1"/>
        <end position="23"/>
    </location>
</feature>
<accession>A0ABQ8ECW3</accession>
<feature type="region of interest" description="Disordered" evidence="1">
    <location>
        <begin position="56"/>
        <end position="83"/>
    </location>
</feature>
<feature type="compositionally biased region" description="Polar residues" evidence="1">
    <location>
        <begin position="554"/>
        <end position="604"/>
    </location>
</feature>
<evidence type="ECO:0000313" key="2">
    <source>
        <dbReference type="EMBL" id="KAH0939459.1"/>
    </source>
</evidence>
<dbReference type="InterPro" id="IPR051357">
    <property type="entry name" value="H3K9_HMTase_SUVAR3-9"/>
</dbReference>
<sequence length="780" mass="85660">MMNQRQAEPSTNAYAVSPLSQAEPSKAASFATRGDLSFTERAELGSISVCVNQRQSEPSTNAYAVSPSSQARPSKAASFATRGNLSFTKRAELQRLSETMRGSTSRCVNQSQTGPSTNAYVVSPSSQAGPSKASSFATRENLSFTEKAELQRLSETMRGSTSGCLNQRQTEPFTNTYAVSPSNRRSKYDDALKRQSQTHNGVTIPLMERDLCPREKVSKARRLFKMIFKELLVDVEAKRTTCIDHDVRMMLKEQNMCVNTDYRVGEVPGILVGDEFEYKTEMSVVGLHFGMIQAGPSTNAYAVSPSSQAGPSKAASFATRRNLSFTEKAKLQCLSETMRRSTLGCVNQRQAEPSTNAYAVSPSSQAGLSKAASFATRGNLSFTERVELQRCVNQRQTGPSTNAYAVSPSSQVGPSKAASFATRGNLSFTQRAELETLSETMRGSTSGCVNQRQLKPSTNAYAVSPSSQAGPSKVASFATRGNLSFTERAELQHLSETMRRSTSGCVNQRQAEPSTNAYAVSPSSQAGPSKAASFTTRGNLSFTEKAELQRLSETMRGSTSGCVNQRQVEPSTNAYAVSPSRRVNQRQAEPSTNAYAVSPSSQEGPSKVASFATRENLSFTERTKLQLKPESQTHSGVTIPLMERDLCPREKVSKACRLFKMIFKELLVDVEAKRTTRIDHDVKMMLKEQNMCVNTDYRVEEVHGILVGDEFEYKIEMSIVGLYFGMMCGIDYMEMSPRLTLKEANTLIGEERNRTVQVSARNGLTLTWQRSGLTCHPFRD</sequence>
<gene>
    <name evidence="2" type="ORF">HID58_006920</name>
</gene>
<dbReference type="PANTHER" id="PTHR45660">
    <property type="entry name" value="HISTONE-LYSINE N-METHYLTRANSFERASE SETMAR"/>
    <property type="match status" value="1"/>
</dbReference>
<keyword evidence="3" id="KW-1185">Reference proteome</keyword>
<dbReference type="Gene3D" id="2.30.280.10">
    <property type="entry name" value="SRA-YDG"/>
    <property type="match status" value="2"/>
</dbReference>
<organism evidence="2 3">
    <name type="scientific">Brassica napus</name>
    <name type="common">Rape</name>
    <dbReference type="NCBI Taxonomy" id="3708"/>
    <lineage>
        <taxon>Eukaryota</taxon>
        <taxon>Viridiplantae</taxon>
        <taxon>Streptophyta</taxon>
        <taxon>Embryophyta</taxon>
        <taxon>Tracheophyta</taxon>
        <taxon>Spermatophyta</taxon>
        <taxon>Magnoliopsida</taxon>
        <taxon>eudicotyledons</taxon>
        <taxon>Gunneridae</taxon>
        <taxon>Pentapetalae</taxon>
        <taxon>rosids</taxon>
        <taxon>malvids</taxon>
        <taxon>Brassicales</taxon>
        <taxon>Brassicaceae</taxon>
        <taxon>Brassiceae</taxon>
        <taxon>Brassica</taxon>
    </lineage>
</organism>
<protein>
    <submittedName>
        <fullName evidence="2">Uncharacterized protein</fullName>
    </submittedName>
</protein>
<dbReference type="EMBL" id="JAGKQM010000002">
    <property type="protein sequence ID" value="KAH0939459.1"/>
    <property type="molecule type" value="Genomic_DNA"/>
</dbReference>
<proteinExistence type="predicted"/>
<feature type="region of interest" description="Disordered" evidence="1">
    <location>
        <begin position="497"/>
        <end position="538"/>
    </location>
</feature>
<dbReference type="InterPro" id="IPR036987">
    <property type="entry name" value="SRA-YDG_sf"/>
</dbReference>
<feature type="compositionally biased region" description="Polar residues" evidence="1">
    <location>
        <begin position="56"/>
        <end position="72"/>
    </location>
</feature>
<feature type="region of interest" description="Disordered" evidence="1">
    <location>
        <begin position="554"/>
        <end position="610"/>
    </location>
</feature>
<dbReference type="PANTHER" id="PTHR45660:SF75">
    <property type="entry name" value="YDG DOMAIN-CONTAINING PROTEIN"/>
    <property type="match status" value="1"/>
</dbReference>
<evidence type="ECO:0000313" key="3">
    <source>
        <dbReference type="Proteomes" id="UP000824890"/>
    </source>
</evidence>
<evidence type="ECO:0000256" key="1">
    <source>
        <dbReference type="SAM" id="MobiDB-lite"/>
    </source>
</evidence>
<comment type="caution">
    <text evidence="2">The sequence shown here is derived from an EMBL/GenBank/DDBJ whole genome shotgun (WGS) entry which is preliminary data.</text>
</comment>
<dbReference type="Proteomes" id="UP000824890">
    <property type="component" value="Unassembled WGS sequence"/>
</dbReference>
<reference evidence="2 3" key="1">
    <citation type="submission" date="2021-05" db="EMBL/GenBank/DDBJ databases">
        <title>Genome Assembly of Synthetic Allotetraploid Brassica napus Reveals Homoeologous Exchanges between Subgenomes.</title>
        <authorList>
            <person name="Davis J.T."/>
        </authorList>
    </citation>
    <scope>NUCLEOTIDE SEQUENCE [LARGE SCALE GENOMIC DNA]</scope>
    <source>
        <strain evidence="3">cv. Da-Ae</strain>
        <tissue evidence="2">Seedling</tissue>
    </source>
</reference>
<dbReference type="InterPro" id="IPR015947">
    <property type="entry name" value="PUA-like_sf"/>
</dbReference>
<feature type="compositionally biased region" description="Polar residues" evidence="1">
    <location>
        <begin position="500"/>
        <end position="538"/>
    </location>
</feature>
<dbReference type="SUPFAM" id="SSF88697">
    <property type="entry name" value="PUA domain-like"/>
    <property type="match status" value="2"/>
</dbReference>